<dbReference type="EMBL" id="WBMR01000060">
    <property type="protein sequence ID" value="KAB2379257.1"/>
    <property type="molecule type" value="Genomic_DNA"/>
</dbReference>
<comment type="caution">
    <text evidence="2">The sequence shown here is derived from an EMBL/GenBank/DDBJ whole genome shotgun (WGS) entry which is preliminary data.</text>
</comment>
<dbReference type="InterPro" id="IPR011044">
    <property type="entry name" value="Quino_amine_DH_bsu"/>
</dbReference>
<evidence type="ECO:0008006" key="4">
    <source>
        <dbReference type="Google" id="ProtNLM"/>
    </source>
</evidence>
<name>A0A6L3W005_9ACTN</name>
<sequence length="406" mass="42792">MSPHLHEALHELAEGAPREVSADRVLAGVHRRRRVRLITVPSVAAAIAAAILIGATLVGRGTEPAEPIEQPAPPLVTEPGKILNPPGVLPGPLPSGMVEPIMFAFLDHCRKQSLEETTSVSGDCAQWRVVGRSGKQWRLADGIGSMVVKPDDYMSGDAGMAISPDGLRLAYYRAADRRLVVRDLSTGKATLIGQRTTGPQLARAPGSLLFSNDGTRLAVTSGEPGQRRTLLADVSSGALTALPSGDLIGFDQDASTIVLGNVWSRKEKPLVFAAPDGAVRVRISLDSGVKLTGVPGNLLSPDGRTLVTPSPTLDKAVLVDAHTGKVTSVRPVRGGVGAVLAWAGPTKYFSVRSPAGAFEPRGRNDIPTEEKRGAIVDLATGKFTYRGPTFKFQAWQSTVAFGGFLS</sequence>
<protein>
    <recommendedName>
        <fullName evidence="4">WD40 repeat domain-containing protein</fullName>
    </recommendedName>
</protein>
<gene>
    <name evidence="2" type="ORF">F9B16_21335</name>
</gene>
<proteinExistence type="predicted"/>
<keyword evidence="1" id="KW-1133">Transmembrane helix</keyword>
<reference evidence="2 3" key="1">
    <citation type="submission" date="2019-09" db="EMBL/GenBank/DDBJ databases">
        <title>Actinomadura physcomitrii sp. nov., a novel actinomycete isolated from moss [Physcomitrium sphaericum (Ludw) Fuernr].</title>
        <authorList>
            <person name="Liu C."/>
            <person name="Zhuang X."/>
        </authorList>
    </citation>
    <scope>NUCLEOTIDE SEQUENCE [LARGE SCALE GENOMIC DNA]</scope>
    <source>
        <strain evidence="2 3">CYP1-1B</strain>
    </source>
</reference>
<accession>A0A6L3W005</accession>
<dbReference type="Proteomes" id="UP000483004">
    <property type="component" value="Unassembled WGS sequence"/>
</dbReference>
<dbReference type="RefSeq" id="WP_151541868.1">
    <property type="nucleotide sequence ID" value="NZ_WBMR01000060.1"/>
</dbReference>
<keyword evidence="1" id="KW-0812">Transmembrane</keyword>
<dbReference type="SUPFAM" id="SSF50969">
    <property type="entry name" value="YVTN repeat-like/Quinoprotein amine dehydrogenase"/>
    <property type="match status" value="1"/>
</dbReference>
<feature type="transmembrane region" description="Helical" evidence="1">
    <location>
        <begin position="37"/>
        <end position="58"/>
    </location>
</feature>
<organism evidence="2 3">
    <name type="scientific">Actinomadura montaniterrae</name>
    <dbReference type="NCBI Taxonomy" id="1803903"/>
    <lineage>
        <taxon>Bacteria</taxon>
        <taxon>Bacillati</taxon>
        <taxon>Actinomycetota</taxon>
        <taxon>Actinomycetes</taxon>
        <taxon>Streptosporangiales</taxon>
        <taxon>Thermomonosporaceae</taxon>
        <taxon>Actinomadura</taxon>
    </lineage>
</organism>
<keyword evidence="1" id="KW-0472">Membrane</keyword>
<evidence type="ECO:0000313" key="2">
    <source>
        <dbReference type="EMBL" id="KAB2379257.1"/>
    </source>
</evidence>
<dbReference type="InterPro" id="IPR011042">
    <property type="entry name" value="6-blade_b-propeller_TolB-like"/>
</dbReference>
<keyword evidence="3" id="KW-1185">Reference proteome</keyword>
<dbReference type="Gene3D" id="2.120.10.30">
    <property type="entry name" value="TolB, C-terminal domain"/>
    <property type="match status" value="1"/>
</dbReference>
<dbReference type="OrthoDB" id="3543621at2"/>
<dbReference type="AlphaFoldDB" id="A0A6L3W005"/>
<evidence type="ECO:0000313" key="3">
    <source>
        <dbReference type="Proteomes" id="UP000483004"/>
    </source>
</evidence>
<evidence type="ECO:0000256" key="1">
    <source>
        <dbReference type="SAM" id="Phobius"/>
    </source>
</evidence>